<proteinExistence type="predicted"/>
<reference evidence="1 2" key="1">
    <citation type="submission" date="2014-07" db="EMBL/GenBank/DDBJ databases">
        <authorList>
            <person name="Wibberg Daniel"/>
        </authorList>
    </citation>
    <scope>NUCLEOTIDE SEQUENCE [LARGE SCALE GENOMIC DNA]</scope>
</reference>
<dbReference type="EMBL" id="CCRF01000099">
    <property type="protein sequence ID" value="CEE03072.1"/>
    <property type="molecule type" value="Genomic_DNA"/>
</dbReference>
<organism evidence="1 2">
    <name type="scientific">Caldibacillus thermoamylovorans</name>
    <dbReference type="NCBI Taxonomy" id="35841"/>
    <lineage>
        <taxon>Bacteria</taxon>
        <taxon>Bacillati</taxon>
        <taxon>Bacillota</taxon>
        <taxon>Bacilli</taxon>
        <taxon>Bacillales</taxon>
        <taxon>Bacillaceae</taxon>
        <taxon>Caldibacillus</taxon>
    </lineage>
</organism>
<keyword evidence="2" id="KW-1185">Reference proteome</keyword>
<protein>
    <submittedName>
        <fullName evidence="1">Uncharacterized protein</fullName>
    </submittedName>
</protein>
<gene>
    <name evidence="1" type="ORF">BT1A1_3290</name>
</gene>
<evidence type="ECO:0000313" key="1">
    <source>
        <dbReference type="EMBL" id="CEE03072.1"/>
    </source>
</evidence>
<sequence>MGDHYHRWVEYTDELFNNDILKKKSLPPYLVNLYGLMILKKLNRDDLFKVNREQRSLYKIVVHVRLLQNLQNWFETSRFSYQEIEDTCNQLFEIIYVDIQNALGYLPSPMPFSYDPICEKLRLDVRELLFLEGAFKHDILQIYWNLWNYLFTRPKLRNEELDFAEKTAKKGTMDSSWQFAYMFQLFLAGRVEESLALLKNIGNHSISYILLFMDHYFAKENWNGFTKLAQFLIEHLKDYLDTISYSTKKTFFYSIDEEFHQFAKETGRYDLYEQLLIAMYPFTTRELSSFYFERKEYRKLIEFVQLSNFSYLSNDILRTIQKEEPQYLLPYYHRKIEMAIQQKNRQNYKEAVRYLKKLRTIYKKLKKEEKWEVYFEQLLQKTKRLRAFQEECQRGKLINVENETV</sequence>
<dbReference type="RefSeq" id="WP_034773153.1">
    <property type="nucleotide sequence ID" value="NZ_CCRF01000099.1"/>
</dbReference>
<dbReference type="Proteomes" id="UP000040576">
    <property type="component" value="Unassembled WGS sequence"/>
</dbReference>
<dbReference type="AlphaFoldDB" id="A0A090IZ89"/>
<dbReference type="PATRIC" id="fig|35841.6.peg.460"/>
<accession>A0A090IZ89</accession>
<name>A0A090IZ89_9BACI</name>
<dbReference type="STRING" id="35841.B4167_2781"/>
<dbReference type="eggNOG" id="COG4715">
    <property type="taxonomic scope" value="Bacteria"/>
</dbReference>
<evidence type="ECO:0000313" key="2">
    <source>
        <dbReference type="Proteomes" id="UP000040576"/>
    </source>
</evidence>